<protein>
    <submittedName>
        <fullName evidence="7">NUDIX hydrolase</fullName>
    </submittedName>
</protein>
<dbReference type="InterPro" id="IPR020476">
    <property type="entry name" value="Nudix_hydrolase"/>
</dbReference>
<evidence type="ECO:0000313" key="7">
    <source>
        <dbReference type="EMBL" id="ATE54712.1"/>
    </source>
</evidence>
<gene>
    <name evidence="7" type="ORF">CNX65_16680</name>
</gene>
<keyword evidence="3 5" id="KW-0378">Hydrolase</keyword>
<evidence type="ECO:0000256" key="1">
    <source>
        <dbReference type="ARBA" id="ARBA00001946"/>
    </source>
</evidence>
<dbReference type="PRINTS" id="PR00502">
    <property type="entry name" value="NUDIXFAMILY"/>
</dbReference>
<dbReference type="AlphaFoldDB" id="A0A290Z6W5"/>
<evidence type="ECO:0000259" key="6">
    <source>
        <dbReference type="PROSITE" id="PS51462"/>
    </source>
</evidence>
<dbReference type="KEGG" id="apre:CNX65_16680"/>
<dbReference type="Pfam" id="PF00293">
    <property type="entry name" value="NUDIX"/>
    <property type="match status" value="1"/>
</dbReference>
<keyword evidence="4" id="KW-0460">Magnesium</keyword>
<dbReference type="Gene3D" id="3.90.79.10">
    <property type="entry name" value="Nucleoside Triphosphate Pyrophosphohydrolase"/>
    <property type="match status" value="1"/>
</dbReference>
<sequence length="173" mass="18402">MDSPAAEPRAPRPVEQYLRELPRKRIAAGVVLRDGAGRVLLLQTSYKANWEVPGGVVEEGESPWAAAVRELREEVGLSRPLGRLLVVDHVAEHPHEGVVRPEGVAMLFDGGLITAERVAGLVFGDGEIVAARLCPLDEAGPLLRPMLAARLGAALEAVAEGVVALCEQGRRVG</sequence>
<dbReference type="GO" id="GO:0016787">
    <property type="term" value="F:hydrolase activity"/>
    <property type="evidence" value="ECO:0007669"/>
    <property type="project" value="UniProtKB-KW"/>
</dbReference>
<evidence type="ECO:0000256" key="4">
    <source>
        <dbReference type="ARBA" id="ARBA00022842"/>
    </source>
</evidence>
<comment type="cofactor">
    <cofactor evidence="1">
        <name>Mg(2+)</name>
        <dbReference type="ChEBI" id="CHEBI:18420"/>
    </cofactor>
</comment>
<reference evidence="7" key="1">
    <citation type="submission" date="2017-09" db="EMBL/GenBank/DDBJ databases">
        <title>Complete Genome Sequence of ansamitocin-producing Bacterium Actinosynnema pretiosum X47.</title>
        <authorList>
            <person name="Cao G."/>
            <person name="Zong G."/>
            <person name="Zhong C."/>
            <person name="Fu J."/>
        </authorList>
    </citation>
    <scope>NUCLEOTIDE SEQUENCE [LARGE SCALE GENOMIC DNA]</scope>
    <source>
        <strain evidence="7">X47</strain>
    </source>
</reference>
<name>A0A290Z6W5_9PSEU</name>
<evidence type="ECO:0000256" key="5">
    <source>
        <dbReference type="RuleBase" id="RU003476"/>
    </source>
</evidence>
<keyword evidence="8" id="KW-1185">Reference proteome</keyword>
<organism evidence="7 8">
    <name type="scientific">Actinosynnema pretiosum</name>
    <dbReference type="NCBI Taxonomy" id="42197"/>
    <lineage>
        <taxon>Bacteria</taxon>
        <taxon>Bacillati</taxon>
        <taxon>Actinomycetota</taxon>
        <taxon>Actinomycetes</taxon>
        <taxon>Pseudonocardiales</taxon>
        <taxon>Pseudonocardiaceae</taxon>
        <taxon>Actinosynnema</taxon>
    </lineage>
</organism>
<evidence type="ECO:0000256" key="3">
    <source>
        <dbReference type="ARBA" id="ARBA00022801"/>
    </source>
</evidence>
<dbReference type="InterPro" id="IPR015797">
    <property type="entry name" value="NUDIX_hydrolase-like_dom_sf"/>
</dbReference>
<proteinExistence type="inferred from homology"/>
<dbReference type="Proteomes" id="UP000218505">
    <property type="component" value="Chromosome"/>
</dbReference>
<dbReference type="EMBL" id="CP023445">
    <property type="protein sequence ID" value="ATE54712.1"/>
    <property type="molecule type" value="Genomic_DNA"/>
</dbReference>
<dbReference type="InterPro" id="IPR020084">
    <property type="entry name" value="NUDIX_hydrolase_CS"/>
</dbReference>
<dbReference type="PROSITE" id="PS51462">
    <property type="entry name" value="NUDIX"/>
    <property type="match status" value="1"/>
</dbReference>
<comment type="similarity">
    <text evidence="2 5">Belongs to the Nudix hydrolase family.</text>
</comment>
<evidence type="ECO:0000256" key="2">
    <source>
        <dbReference type="ARBA" id="ARBA00005582"/>
    </source>
</evidence>
<dbReference type="PROSITE" id="PS00893">
    <property type="entry name" value="NUDIX_BOX"/>
    <property type="match status" value="1"/>
</dbReference>
<feature type="domain" description="Nudix hydrolase" evidence="6">
    <location>
        <begin position="22"/>
        <end position="160"/>
    </location>
</feature>
<evidence type="ECO:0000313" key="8">
    <source>
        <dbReference type="Proteomes" id="UP000218505"/>
    </source>
</evidence>
<dbReference type="PANTHER" id="PTHR43046">
    <property type="entry name" value="GDP-MANNOSE MANNOSYL HYDROLASE"/>
    <property type="match status" value="1"/>
</dbReference>
<dbReference type="CDD" id="cd18876">
    <property type="entry name" value="NUDIX_Hydrolase"/>
    <property type="match status" value="1"/>
</dbReference>
<dbReference type="SUPFAM" id="SSF55811">
    <property type="entry name" value="Nudix"/>
    <property type="match status" value="1"/>
</dbReference>
<dbReference type="RefSeq" id="WP_096494130.1">
    <property type="nucleotide sequence ID" value="NZ_CP023445.1"/>
</dbReference>
<accession>A0A290Z6W5</accession>
<dbReference type="PANTHER" id="PTHR43046:SF12">
    <property type="entry name" value="GDP-MANNOSE MANNOSYL HYDROLASE"/>
    <property type="match status" value="1"/>
</dbReference>
<dbReference type="InterPro" id="IPR000086">
    <property type="entry name" value="NUDIX_hydrolase_dom"/>
</dbReference>